<gene>
    <name evidence="2" type="ORF">POCTA_138.1.T0350251</name>
</gene>
<feature type="compositionally biased region" description="Low complexity" evidence="1">
    <location>
        <begin position="355"/>
        <end position="390"/>
    </location>
</feature>
<evidence type="ECO:0000313" key="3">
    <source>
        <dbReference type="Proteomes" id="UP000683925"/>
    </source>
</evidence>
<protein>
    <submittedName>
        <fullName evidence="2">Uncharacterized protein</fullName>
    </submittedName>
</protein>
<keyword evidence="3" id="KW-1185">Reference proteome</keyword>
<feature type="compositionally biased region" description="Low complexity" evidence="1">
    <location>
        <begin position="484"/>
        <end position="495"/>
    </location>
</feature>
<name>A0A8S1U017_PAROT</name>
<dbReference type="PANTHER" id="PTHR21514:SF0">
    <property type="entry name" value="AP-4 COMPLEX ACCESSORY SUBUNIT TEPSIN"/>
    <property type="match status" value="1"/>
</dbReference>
<feature type="region of interest" description="Disordered" evidence="1">
    <location>
        <begin position="350"/>
        <end position="390"/>
    </location>
</feature>
<feature type="compositionally biased region" description="Basic and acidic residues" evidence="1">
    <location>
        <begin position="496"/>
        <end position="506"/>
    </location>
</feature>
<organism evidence="2 3">
    <name type="scientific">Paramecium octaurelia</name>
    <dbReference type="NCBI Taxonomy" id="43137"/>
    <lineage>
        <taxon>Eukaryota</taxon>
        <taxon>Sar</taxon>
        <taxon>Alveolata</taxon>
        <taxon>Ciliophora</taxon>
        <taxon>Intramacronucleata</taxon>
        <taxon>Oligohymenophorea</taxon>
        <taxon>Peniculida</taxon>
        <taxon>Parameciidae</taxon>
        <taxon>Paramecium</taxon>
    </lineage>
</organism>
<proteinExistence type="predicted"/>
<dbReference type="EMBL" id="CAJJDP010000035">
    <property type="protein sequence ID" value="CAD8158525.1"/>
    <property type="molecule type" value="Genomic_DNA"/>
</dbReference>
<dbReference type="OrthoDB" id="310807at2759"/>
<evidence type="ECO:0000313" key="2">
    <source>
        <dbReference type="EMBL" id="CAD8158525.1"/>
    </source>
</evidence>
<accession>A0A8S1U017</accession>
<feature type="compositionally biased region" description="Polar residues" evidence="1">
    <location>
        <begin position="68"/>
        <end position="98"/>
    </location>
</feature>
<reference evidence="2" key="1">
    <citation type="submission" date="2021-01" db="EMBL/GenBank/DDBJ databases">
        <authorList>
            <consortium name="Genoscope - CEA"/>
            <person name="William W."/>
        </authorList>
    </citation>
    <scope>NUCLEOTIDE SEQUENCE</scope>
</reference>
<dbReference type="AlphaFoldDB" id="A0A8S1U017"/>
<comment type="caution">
    <text evidence="2">The sequence shown here is derived from an EMBL/GenBank/DDBJ whole genome shotgun (WGS) entry which is preliminary data.</text>
</comment>
<feature type="compositionally biased region" description="Polar residues" evidence="1">
    <location>
        <begin position="23"/>
        <end position="33"/>
    </location>
</feature>
<dbReference type="GO" id="GO:0032588">
    <property type="term" value="C:trans-Golgi network membrane"/>
    <property type="evidence" value="ECO:0007669"/>
    <property type="project" value="TreeGrafter"/>
</dbReference>
<evidence type="ECO:0000256" key="1">
    <source>
        <dbReference type="SAM" id="MobiDB-lite"/>
    </source>
</evidence>
<feature type="compositionally biased region" description="Polar residues" evidence="1">
    <location>
        <begin position="1"/>
        <end position="16"/>
    </location>
</feature>
<dbReference type="InterPro" id="IPR039273">
    <property type="entry name" value="TEPSIN"/>
</dbReference>
<sequence>MSSILNKFKKQTTADTPNGIKLENTSFGQQAGTYQPPIIPAVQLTQSNQPRQKGRPGGGWDDEPQPQPQQISVSNNKATNSINLLNDTPPKQNNDQKINQDVLLPPQPALGNIQLSRITDYKRGQLLTYEELELGGFDYEFHLVDEAIKLGGIKLKQSDNVLKDFTRAIATIQEQLIGSILLNKLHSEDNWKVQIRCIYAIQYICQQYQNYREFFQINQQYLRVETDQQLLSGAIDQTLAEVNGQQVQKQKEFQFEFREPPKTQQQPVQNQQTNLIDILDVSNNDQQQQKQQQQKLNLKQLKIKQPTAQTQQQPIVQQQQPIVQQQQQIQQKNTQQINLLEVFSEMSLEDYNSKQSQPTQQQSYQQYSYQQQPSNQQQQQQQQQQSQQTQNGISFDDLLNSQTPNQQQAQPKKNAFGFLKKDQQQQQQTMQNNQQAQQPINLLYSPQQFYQQPQIINQVPQQQQQFNYNQSQNNSNQQMYLQHQTQINNQQQSQNNKKDLIDFLNM</sequence>
<dbReference type="Proteomes" id="UP000683925">
    <property type="component" value="Unassembled WGS sequence"/>
</dbReference>
<dbReference type="PANTHER" id="PTHR21514">
    <property type="entry name" value="AP-4 COMPLEX ACCESSORY SUBUNIT TEPSIN"/>
    <property type="match status" value="1"/>
</dbReference>
<feature type="region of interest" description="Disordered" evidence="1">
    <location>
        <begin position="484"/>
        <end position="506"/>
    </location>
</feature>
<feature type="region of interest" description="Disordered" evidence="1">
    <location>
        <begin position="1"/>
        <end position="98"/>
    </location>
</feature>
<dbReference type="OMA" id="AIQYICQ"/>